<dbReference type="EMBL" id="JWYV01000019">
    <property type="protein sequence ID" value="KKC98479.1"/>
    <property type="molecule type" value="Genomic_DNA"/>
</dbReference>
<dbReference type="AlphaFoldDB" id="A0A0F5VAD3"/>
<evidence type="ECO:0000259" key="4">
    <source>
        <dbReference type="Pfam" id="PF08545"/>
    </source>
</evidence>
<reference evidence="5 6" key="1">
    <citation type="submission" date="2014-12" db="EMBL/GenBank/DDBJ databases">
        <title>Mercury Reductase activity and rhizosphere competence traits in the genome of root associated Photobacterium halotolerans MELD1.</title>
        <authorList>
            <person name="Mathew D.C."/>
            <person name="Huang C.-C."/>
        </authorList>
    </citation>
    <scope>NUCLEOTIDE SEQUENCE [LARGE SCALE GENOMIC DNA]</scope>
    <source>
        <strain evidence="5 6">MELD1</strain>
    </source>
</reference>
<keyword evidence="1" id="KW-0808">Transferase</keyword>
<dbReference type="PATRIC" id="fig|265726.11.peg.1879"/>
<dbReference type="PANTHER" id="PTHR34069">
    <property type="entry name" value="3-OXOACYL-[ACYL-CARRIER-PROTEIN] SYNTHASE 3"/>
    <property type="match status" value="1"/>
</dbReference>
<dbReference type="GO" id="GO:0044550">
    <property type="term" value="P:secondary metabolite biosynthetic process"/>
    <property type="evidence" value="ECO:0007669"/>
    <property type="project" value="TreeGrafter"/>
</dbReference>
<dbReference type="InterPro" id="IPR013747">
    <property type="entry name" value="ACP_syn_III_C"/>
</dbReference>
<dbReference type="Proteomes" id="UP000033633">
    <property type="component" value="Unassembled WGS sequence"/>
</dbReference>
<dbReference type="Gene3D" id="3.40.47.10">
    <property type="match status" value="2"/>
</dbReference>
<dbReference type="SUPFAM" id="SSF53901">
    <property type="entry name" value="Thiolase-like"/>
    <property type="match status" value="1"/>
</dbReference>
<dbReference type="PANTHER" id="PTHR34069:SF2">
    <property type="entry name" value="BETA-KETOACYL-[ACYL-CARRIER-PROTEIN] SYNTHASE III"/>
    <property type="match status" value="1"/>
</dbReference>
<comment type="caution">
    <text evidence="5">The sequence shown here is derived from an EMBL/GenBank/DDBJ whole genome shotgun (WGS) entry which is preliminary data.</text>
</comment>
<protein>
    <recommendedName>
        <fullName evidence="7">Beta-ketoacyl-[acyl-carrier-protein] synthase III C-terminal domain-containing protein</fullName>
    </recommendedName>
</protein>
<dbReference type="OrthoDB" id="2636646at2"/>
<evidence type="ECO:0000256" key="2">
    <source>
        <dbReference type="ARBA" id="ARBA00023315"/>
    </source>
</evidence>
<dbReference type="InterPro" id="IPR013751">
    <property type="entry name" value="ACP_syn_III_N"/>
</dbReference>
<evidence type="ECO:0000313" key="6">
    <source>
        <dbReference type="Proteomes" id="UP000033633"/>
    </source>
</evidence>
<name>A0A0F5VAD3_9GAMM</name>
<organism evidence="5 6">
    <name type="scientific">Photobacterium halotolerans</name>
    <dbReference type="NCBI Taxonomy" id="265726"/>
    <lineage>
        <taxon>Bacteria</taxon>
        <taxon>Pseudomonadati</taxon>
        <taxon>Pseudomonadota</taxon>
        <taxon>Gammaproteobacteria</taxon>
        <taxon>Vibrionales</taxon>
        <taxon>Vibrionaceae</taxon>
        <taxon>Photobacterium</taxon>
    </lineage>
</organism>
<dbReference type="GO" id="GO:0006633">
    <property type="term" value="P:fatty acid biosynthetic process"/>
    <property type="evidence" value="ECO:0007669"/>
    <property type="project" value="InterPro"/>
</dbReference>
<gene>
    <name evidence="5" type="ORF">KY46_17985</name>
</gene>
<evidence type="ECO:0000256" key="1">
    <source>
        <dbReference type="ARBA" id="ARBA00022679"/>
    </source>
</evidence>
<evidence type="ECO:0000313" key="5">
    <source>
        <dbReference type="EMBL" id="KKC98479.1"/>
    </source>
</evidence>
<dbReference type="CDD" id="cd00827">
    <property type="entry name" value="init_cond_enzymes"/>
    <property type="match status" value="1"/>
</dbReference>
<accession>A0A0F5VAD3</accession>
<dbReference type="GO" id="GO:0004315">
    <property type="term" value="F:3-oxoacyl-[acyl-carrier-protein] synthase activity"/>
    <property type="evidence" value="ECO:0007669"/>
    <property type="project" value="InterPro"/>
</dbReference>
<dbReference type="Pfam" id="PF08545">
    <property type="entry name" value="ACP_syn_III"/>
    <property type="match status" value="1"/>
</dbReference>
<evidence type="ECO:0000259" key="3">
    <source>
        <dbReference type="Pfam" id="PF08541"/>
    </source>
</evidence>
<evidence type="ECO:0008006" key="7">
    <source>
        <dbReference type="Google" id="ProtNLM"/>
    </source>
</evidence>
<dbReference type="STRING" id="265726.KY46_17985"/>
<feature type="domain" description="Beta-ketoacyl-[acyl-carrier-protein] synthase III C-terminal" evidence="3">
    <location>
        <begin position="241"/>
        <end position="328"/>
    </location>
</feature>
<feature type="domain" description="Beta-ketoacyl-[acyl-carrier-protein] synthase III N-terminal" evidence="4">
    <location>
        <begin position="106"/>
        <end position="178"/>
    </location>
</feature>
<sequence length="330" mass="36501">MYLSGLDITLPARRMTTQQAIEAREYDVPNAERDGYFSAAIEDELYPADMGLLAAQKALAESGHAPEQVATLSYASIHRHGHARLWSPAAYLQHQLKVDHALPVSIQHGCNGGFLALKLMAPHIQADRVGLLVTADRFSESGFNRWLGDYGLIYGDAAVAATVSAQSGFAKILHFDICSLPALERLHRLPLPSPETTDSYLSEYDIRQTKKSFLEAFSREGFVQPIQQALTRLRHSLLNQYNLSERPARWLIPPFVGNSIREETYEAYFGDLATHNAWQFGREIGHTGASDGLLGLHLLRQSGQLQSKDRVLVISAGAGFSCSVVLLEMQ</sequence>
<proteinExistence type="predicted"/>
<keyword evidence="2" id="KW-0012">Acyltransferase</keyword>
<dbReference type="RefSeq" id="WP_046222000.1">
    <property type="nucleotide sequence ID" value="NZ_JWYV01000019.1"/>
</dbReference>
<dbReference type="Pfam" id="PF08541">
    <property type="entry name" value="ACP_syn_III_C"/>
    <property type="match status" value="1"/>
</dbReference>
<keyword evidence="6" id="KW-1185">Reference proteome</keyword>
<dbReference type="InterPro" id="IPR016039">
    <property type="entry name" value="Thiolase-like"/>
</dbReference>